<dbReference type="PaxDb" id="44689-DDB0192030"/>
<dbReference type="Pfam" id="PF01124">
    <property type="entry name" value="MAPEG"/>
    <property type="match status" value="1"/>
</dbReference>
<organism evidence="6 7">
    <name type="scientific">Dictyostelium discoideum</name>
    <name type="common">Social amoeba</name>
    <dbReference type="NCBI Taxonomy" id="44689"/>
    <lineage>
        <taxon>Eukaryota</taxon>
        <taxon>Amoebozoa</taxon>
        <taxon>Evosea</taxon>
        <taxon>Eumycetozoa</taxon>
        <taxon>Dictyostelia</taxon>
        <taxon>Dictyosteliales</taxon>
        <taxon>Dictyosteliaceae</taxon>
        <taxon>Dictyostelium</taxon>
    </lineage>
</organism>
<dbReference type="PANTHER" id="PTHR35814">
    <property type="match status" value="1"/>
</dbReference>
<dbReference type="GO" id="GO:0016020">
    <property type="term" value="C:membrane"/>
    <property type="evidence" value="ECO:0000318"/>
    <property type="project" value="GO_Central"/>
</dbReference>
<dbReference type="KEGG" id="ddi:DDB_G0293594"/>
<dbReference type="GeneID" id="8629317"/>
<dbReference type="InterPro" id="IPR001129">
    <property type="entry name" value="Membr-assoc_MAPEG"/>
</dbReference>
<dbReference type="Proteomes" id="UP000002195">
    <property type="component" value="Unassembled WGS sequence"/>
</dbReference>
<dbReference type="InParanoid" id="Q54BJ8"/>
<keyword evidence="7" id="KW-1185">Reference proteome</keyword>
<proteinExistence type="predicted"/>
<name>Q54BJ8_DICDI</name>
<evidence type="ECO:0000313" key="7">
    <source>
        <dbReference type="Proteomes" id="UP000002195"/>
    </source>
</evidence>
<accession>Q54BJ8</accession>
<dbReference type="dictyBase" id="DDB_G0293594"/>
<evidence type="ECO:0000256" key="2">
    <source>
        <dbReference type="ARBA" id="ARBA00022692"/>
    </source>
</evidence>
<feature type="transmembrane region" description="Helical" evidence="5">
    <location>
        <begin position="132"/>
        <end position="151"/>
    </location>
</feature>
<evidence type="ECO:0000256" key="5">
    <source>
        <dbReference type="SAM" id="Phobius"/>
    </source>
</evidence>
<dbReference type="OMA" id="IAYPLIC"/>
<sequence>MSILAPITSTYAGILGIYYLKLTFDIGTERRKAKTSIGDGSQQLIQKIVDAGKSGKTENFSKIDYLSYDDLLRSIRAHGNFAEFVPLALLFSLICEINGISSKLLTGILFTLTVSRFSHATGLRASNVGRKIGVSLTLLSILILSILSIYIPNKDTIFNLFKN</sequence>
<evidence type="ECO:0000256" key="1">
    <source>
        <dbReference type="ARBA" id="ARBA00004370"/>
    </source>
</evidence>
<dbReference type="STRING" id="44689.Q54BJ8"/>
<comment type="caution">
    <text evidence="6">The sequence shown here is derived from an EMBL/GenBank/DDBJ whole genome shotgun (WGS) entry which is preliminary data.</text>
</comment>
<gene>
    <name evidence="6" type="ORF">DDB_G0293594</name>
</gene>
<dbReference type="eggNOG" id="ENOG502SCQD">
    <property type="taxonomic scope" value="Eukaryota"/>
</dbReference>
<comment type="subcellular location">
    <subcellularLocation>
        <location evidence="1">Membrane</location>
    </subcellularLocation>
</comment>
<dbReference type="SMR" id="Q54BJ8"/>
<dbReference type="SUPFAM" id="SSF161084">
    <property type="entry name" value="MAPEG domain-like"/>
    <property type="match status" value="1"/>
</dbReference>
<dbReference type="FunCoup" id="Q54BJ8">
    <property type="interactions" value="3"/>
</dbReference>
<keyword evidence="4 5" id="KW-0472">Membrane</keyword>
<dbReference type="Gene3D" id="1.20.120.550">
    <property type="entry name" value="Membrane associated eicosanoid/glutathione metabolism-like domain"/>
    <property type="match status" value="1"/>
</dbReference>
<dbReference type="PANTHER" id="PTHR35814:SF1">
    <property type="entry name" value="GLUTATHIONE S-TRANSFERASE-RELATED"/>
    <property type="match status" value="1"/>
</dbReference>
<dbReference type="EMBL" id="AAFI02000218">
    <property type="protein sequence ID" value="EAL60609.1"/>
    <property type="molecule type" value="Genomic_DNA"/>
</dbReference>
<dbReference type="AlphaFoldDB" id="Q54BJ8"/>
<reference evidence="6 7" key="1">
    <citation type="journal article" date="2005" name="Nature">
        <title>The genome of the social amoeba Dictyostelium discoideum.</title>
        <authorList>
            <consortium name="The Dictyostelium discoideum Sequencing Consortium"/>
            <person name="Eichinger L."/>
            <person name="Pachebat J.A."/>
            <person name="Glockner G."/>
            <person name="Rajandream M.A."/>
            <person name="Sucgang R."/>
            <person name="Berriman M."/>
            <person name="Song J."/>
            <person name="Olsen R."/>
            <person name="Szafranski K."/>
            <person name="Xu Q."/>
            <person name="Tunggal B."/>
            <person name="Kummerfeld S."/>
            <person name="Madera M."/>
            <person name="Konfortov B.A."/>
            <person name="Rivero F."/>
            <person name="Bankier A.T."/>
            <person name="Lehmann R."/>
            <person name="Hamlin N."/>
            <person name="Davies R."/>
            <person name="Gaudet P."/>
            <person name="Fey P."/>
            <person name="Pilcher K."/>
            <person name="Chen G."/>
            <person name="Saunders D."/>
            <person name="Sodergren E."/>
            <person name="Davis P."/>
            <person name="Kerhornou A."/>
            <person name="Nie X."/>
            <person name="Hall N."/>
            <person name="Anjard C."/>
            <person name="Hemphill L."/>
            <person name="Bason N."/>
            <person name="Farbrother P."/>
            <person name="Desany B."/>
            <person name="Just E."/>
            <person name="Morio T."/>
            <person name="Rost R."/>
            <person name="Churcher C."/>
            <person name="Cooper J."/>
            <person name="Haydock S."/>
            <person name="van Driessche N."/>
            <person name="Cronin A."/>
            <person name="Goodhead I."/>
            <person name="Muzny D."/>
            <person name="Mourier T."/>
            <person name="Pain A."/>
            <person name="Lu M."/>
            <person name="Harper D."/>
            <person name="Lindsay R."/>
            <person name="Hauser H."/>
            <person name="James K."/>
            <person name="Quiles M."/>
            <person name="Madan Babu M."/>
            <person name="Saito T."/>
            <person name="Buchrieser C."/>
            <person name="Wardroper A."/>
            <person name="Felder M."/>
            <person name="Thangavelu M."/>
            <person name="Johnson D."/>
            <person name="Knights A."/>
            <person name="Loulseged H."/>
            <person name="Mungall K."/>
            <person name="Oliver K."/>
            <person name="Price C."/>
            <person name="Quail M.A."/>
            <person name="Urushihara H."/>
            <person name="Hernandez J."/>
            <person name="Rabbinowitsch E."/>
            <person name="Steffen D."/>
            <person name="Sanders M."/>
            <person name="Ma J."/>
            <person name="Kohara Y."/>
            <person name="Sharp S."/>
            <person name="Simmonds M."/>
            <person name="Spiegler S."/>
            <person name="Tivey A."/>
            <person name="Sugano S."/>
            <person name="White B."/>
            <person name="Walker D."/>
            <person name="Woodward J."/>
            <person name="Winckler T."/>
            <person name="Tanaka Y."/>
            <person name="Shaulsky G."/>
            <person name="Schleicher M."/>
            <person name="Weinstock G."/>
            <person name="Rosenthal A."/>
            <person name="Cox E.C."/>
            <person name="Chisholm R.L."/>
            <person name="Gibbs R."/>
            <person name="Loomis W.F."/>
            <person name="Platzer M."/>
            <person name="Kay R.R."/>
            <person name="Williams J."/>
            <person name="Dear P.H."/>
            <person name="Noegel A.A."/>
            <person name="Barrell B."/>
            <person name="Kuspa A."/>
        </authorList>
    </citation>
    <scope>NUCLEOTIDE SEQUENCE [LARGE SCALE GENOMIC DNA]</scope>
    <source>
        <strain evidence="6 7">AX4</strain>
    </source>
</reference>
<dbReference type="PhylomeDB" id="Q54BJ8"/>
<keyword evidence="2 5" id="KW-0812">Transmembrane</keyword>
<dbReference type="InterPro" id="IPR023352">
    <property type="entry name" value="MAPEG-like_dom_sf"/>
</dbReference>
<evidence type="ECO:0000313" key="6">
    <source>
        <dbReference type="EMBL" id="EAL60609.1"/>
    </source>
</evidence>
<evidence type="ECO:0000256" key="3">
    <source>
        <dbReference type="ARBA" id="ARBA00022989"/>
    </source>
</evidence>
<protein>
    <submittedName>
        <fullName evidence="6">Uncharacterized protein</fullName>
    </submittedName>
</protein>
<dbReference type="HOGENOM" id="CLU_134926_1_0_1"/>
<keyword evidence="3 5" id="KW-1133">Transmembrane helix</keyword>
<evidence type="ECO:0000256" key="4">
    <source>
        <dbReference type="ARBA" id="ARBA00023136"/>
    </source>
</evidence>
<dbReference type="VEuPathDB" id="AmoebaDB:DDB_G0293594"/>
<dbReference type="RefSeq" id="XP_629031.1">
    <property type="nucleotide sequence ID" value="XM_629029.1"/>
</dbReference>